<evidence type="ECO:0000313" key="3">
    <source>
        <dbReference type="Proteomes" id="UP000183376"/>
    </source>
</evidence>
<dbReference type="Pfam" id="PF09848">
    <property type="entry name" value="SLFN-g3_helicase"/>
    <property type="match status" value="1"/>
</dbReference>
<dbReference type="InterPro" id="IPR018647">
    <property type="entry name" value="SLFN_3-like_DNA/RNA_helicase"/>
</dbReference>
<dbReference type="InterPro" id="IPR027417">
    <property type="entry name" value="P-loop_NTPase"/>
</dbReference>
<dbReference type="EMBL" id="LT629701">
    <property type="protein sequence ID" value="SDN40631.1"/>
    <property type="molecule type" value="Genomic_DNA"/>
</dbReference>
<reference evidence="2 3" key="1">
    <citation type="submission" date="2016-10" db="EMBL/GenBank/DDBJ databases">
        <authorList>
            <person name="de Groot N.N."/>
        </authorList>
    </citation>
    <scope>NUCLEOTIDE SEQUENCE [LARGE SCALE GENOMIC DNA]</scope>
    <source>
        <strain evidence="2 3">DSM 44149</strain>
    </source>
</reference>
<dbReference type="Proteomes" id="UP000183376">
    <property type="component" value="Chromosome I"/>
</dbReference>
<dbReference type="Gene3D" id="3.40.50.300">
    <property type="entry name" value="P-loop containing nucleotide triphosphate hydrolases"/>
    <property type="match status" value="1"/>
</dbReference>
<dbReference type="RefSeq" id="WP_052406792.1">
    <property type="nucleotide sequence ID" value="NZ_JOEF01000001.1"/>
</dbReference>
<evidence type="ECO:0000259" key="1">
    <source>
        <dbReference type="Pfam" id="PF09848"/>
    </source>
</evidence>
<evidence type="ECO:0000313" key="2">
    <source>
        <dbReference type="EMBL" id="SDN40631.1"/>
    </source>
</evidence>
<keyword evidence="3" id="KW-1185">Reference proteome</keyword>
<dbReference type="STRING" id="211114.SAMN04489726_6473"/>
<protein>
    <recommendedName>
        <fullName evidence="1">Schlafen group 3-like DNA/RNA helicase domain-containing protein</fullName>
    </recommendedName>
</protein>
<feature type="domain" description="Schlafen group 3-like DNA/RNA helicase" evidence="1">
    <location>
        <begin position="225"/>
        <end position="568"/>
    </location>
</feature>
<dbReference type="SUPFAM" id="SSF52540">
    <property type="entry name" value="P-loop containing nucleoside triphosphate hydrolases"/>
    <property type="match status" value="1"/>
</dbReference>
<proteinExistence type="predicted"/>
<accession>A0A1H0B4Q2</accession>
<name>A0A1H0B4Q2_ALLAB</name>
<gene>
    <name evidence="2" type="ORF">SAMN04489726_6473</name>
</gene>
<organism evidence="2 3">
    <name type="scientific">Allokutzneria albata</name>
    <name type="common">Kibdelosporangium albatum</name>
    <dbReference type="NCBI Taxonomy" id="211114"/>
    <lineage>
        <taxon>Bacteria</taxon>
        <taxon>Bacillati</taxon>
        <taxon>Actinomycetota</taxon>
        <taxon>Actinomycetes</taxon>
        <taxon>Pseudonocardiales</taxon>
        <taxon>Pseudonocardiaceae</taxon>
        <taxon>Allokutzneria</taxon>
    </lineage>
</organism>
<sequence>MTLRVSPRELVCGPRDVREGVFALARELDTAGLGEVGMLVEYRLPHAASHADVVLAGVDPETAQPSYVVVEIKSWRRYAADPDEPELVKSSDLRRLLDPVVQADQYAAYLANLTASLRGSDNAVIGMAYLPDARREDVPPSDRLFTGSDAAELRTFLRSRLAVGPSTAAVDQLLTSATRPLRPLLSLPLNKTDEFVLLDQQMAARLAIRHAAELARVSGAQKIIIGVGPSGSGKSTLGLTVLTELCRSDYTVMHATASASFTSSLRKTAGSRSSKLQRLFTYFNAFTGAPPSAVDVLICDEAHRIRESSVNRYTPRAHRTGRSQIDELINAAKVTVFLLDEEQAVRPGEIGTLALIEAAAAQQGIPVRRFELGGQFRAGGNVMYPDWVSRLLELDERGNGPVKWTGEPEFVVKIADTPTELEERLVSEVEAGHTARIVAGMCWPWSDAHPGQPLVDDIVIGDWRKPWSAKGARGVNGLPSAHTWAVDPKGFGQVGMIYNVQGFEFDWVGVIIGPDLVWRGDHWVANRLANRDSSLRRISDEAFSAYIRRTYRVLLTRGRSGVVLYSADPETRDKLCSLVPPSASEIPSNLGA</sequence>
<dbReference type="AlphaFoldDB" id="A0A1H0B4Q2"/>
<dbReference type="CDD" id="cd00009">
    <property type="entry name" value="AAA"/>
    <property type="match status" value="1"/>
</dbReference>